<sequence length="169" mass="18339">MPVDDFFATPEERKHMETNVPVPIPPGQKDPFLVVTDQERTSMVAQPSDPKTERLDGPIGNNVFGIPTIPAEAGAPDGTTSPTGGATTSPAAAAAGEKKESEKEEETSKKDSSNKSSSKSDRKGDDKDPKKEDKKDKKKSDKKDKKDKDKKKTQTSAKKNTPKKVIFDL</sequence>
<feature type="region of interest" description="Disordered" evidence="1">
    <location>
        <begin position="1"/>
        <end position="169"/>
    </location>
</feature>
<dbReference type="EMBL" id="BTRK01000006">
    <property type="protein sequence ID" value="GMR56545.1"/>
    <property type="molecule type" value="Genomic_DNA"/>
</dbReference>
<feature type="compositionally biased region" description="Basic and acidic residues" evidence="1">
    <location>
        <begin position="96"/>
        <end position="152"/>
    </location>
</feature>
<name>A0AAN5D6I4_9BILA</name>
<organism evidence="2 3">
    <name type="scientific">Pristionchus mayeri</name>
    <dbReference type="NCBI Taxonomy" id="1317129"/>
    <lineage>
        <taxon>Eukaryota</taxon>
        <taxon>Metazoa</taxon>
        <taxon>Ecdysozoa</taxon>
        <taxon>Nematoda</taxon>
        <taxon>Chromadorea</taxon>
        <taxon>Rhabditida</taxon>
        <taxon>Rhabditina</taxon>
        <taxon>Diplogasteromorpha</taxon>
        <taxon>Diplogasteroidea</taxon>
        <taxon>Neodiplogasteridae</taxon>
        <taxon>Pristionchus</taxon>
    </lineage>
</organism>
<reference evidence="3" key="1">
    <citation type="submission" date="2022-10" db="EMBL/GenBank/DDBJ databases">
        <title>Genome assembly of Pristionchus species.</title>
        <authorList>
            <person name="Yoshida K."/>
            <person name="Sommer R.J."/>
        </authorList>
    </citation>
    <scope>NUCLEOTIDE SEQUENCE [LARGE SCALE GENOMIC DNA]</scope>
    <source>
        <strain evidence="3">RS5460</strain>
    </source>
</reference>
<feature type="compositionally biased region" description="Low complexity" evidence="1">
    <location>
        <begin position="73"/>
        <end position="95"/>
    </location>
</feature>
<accession>A0AAN5D6I4</accession>
<evidence type="ECO:0000313" key="3">
    <source>
        <dbReference type="Proteomes" id="UP001328107"/>
    </source>
</evidence>
<protein>
    <submittedName>
        <fullName evidence="2">Uncharacterized protein</fullName>
    </submittedName>
</protein>
<comment type="caution">
    <text evidence="2">The sequence shown here is derived from an EMBL/GenBank/DDBJ whole genome shotgun (WGS) entry which is preliminary data.</text>
</comment>
<proteinExistence type="predicted"/>
<dbReference type="Proteomes" id="UP001328107">
    <property type="component" value="Unassembled WGS sequence"/>
</dbReference>
<evidence type="ECO:0000256" key="1">
    <source>
        <dbReference type="SAM" id="MobiDB-lite"/>
    </source>
</evidence>
<gene>
    <name evidence="2" type="ORF">PMAYCL1PPCAC_26740</name>
</gene>
<evidence type="ECO:0000313" key="2">
    <source>
        <dbReference type="EMBL" id="GMR56545.1"/>
    </source>
</evidence>
<dbReference type="AlphaFoldDB" id="A0AAN5D6I4"/>
<keyword evidence="3" id="KW-1185">Reference proteome</keyword>